<dbReference type="InterPro" id="IPR039418">
    <property type="entry name" value="LexA-like"/>
</dbReference>
<dbReference type="PANTHER" id="PTHR33516:SF2">
    <property type="entry name" value="LEXA REPRESSOR-RELATED"/>
    <property type="match status" value="1"/>
</dbReference>
<dbReference type="SUPFAM" id="SSF47413">
    <property type="entry name" value="lambda repressor-like DNA-binding domains"/>
    <property type="match status" value="1"/>
</dbReference>
<dbReference type="Gene3D" id="2.10.109.10">
    <property type="entry name" value="Umud Fragment, subunit A"/>
    <property type="match status" value="1"/>
</dbReference>
<dbReference type="Pfam" id="PF01381">
    <property type="entry name" value="HTH_3"/>
    <property type="match status" value="1"/>
</dbReference>
<dbReference type="EMBL" id="UATL01000005">
    <property type="protein sequence ID" value="SPY44050.1"/>
    <property type="molecule type" value="Genomic_DNA"/>
</dbReference>
<dbReference type="InterPro" id="IPR050077">
    <property type="entry name" value="LexA_repressor"/>
</dbReference>
<dbReference type="Proteomes" id="UP000251647">
    <property type="component" value="Unassembled WGS sequence"/>
</dbReference>
<dbReference type="InterPro" id="IPR036286">
    <property type="entry name" value="LexA/Signal_pep-like_sf"/>
</dbReference>
<proteinExistence type="predicted"/>
<dbReference type="AlphaFoldDB" id="A0A2X1XLS9"/>
<protein>
    <submittedName>
        <fullName evidence="2">LexA repressor</fullName>
    </submittedName>
</protein>
<dbReference type="InterPro" id="IPR010982">
    <property type="entry name" value="Lambda_DNA-bd_dom_sf"/>
</dbReference>
<dbReference type="InterPro" id="IPR001387">
    <property type="entry name" value="Cro/C1-type_HTH"/>
</dbReference>
<organism evidence="2 3">
    <name type="scientific">Photobacterium damselae</name>
    <dbReference type="NCBI Taxonomy" id="38293"/>
    <lineage>
        <taxon>Bacteria</taxon>
        <taxon>Pseudomonadati</taxon>
        <taxon>Pseudomonadota</taxon>
        <taxon>Gammaproteobacteria</taxon>
        <taxon>Vibrionales</taxon>
        <taxon>Vibrionaceae</taxon>
        <taxon>Photobacterium</taxon>
    </lineage>
</organism>
<dbReference type="RefSeq" id="WP_005305764.1">
    <property type="nucleotide sequence ID" value="NZ_UATL01000005.1"/>
</dbReference>
<gene>
    <name evidence="2" type="ORF">NCTC11647_02985</name>
</gene>
<dbReference type="CDD" id="cd00093">
    <property type="entry name" value="HTH_XRE"/>
    <property type="match status" value="1"/>
</dbReference>
<feature type="domain" description="HTH cro/C1-type" evidence="1">
    <location>
        <begin position="20"/>
        <end position="82"/>
    </location>
</feature>
<reference evidence="2 3" key="1">
    <citation type="submission" date="2018-06" db="EMBL/GenBank/DDBJ databases">
        <authorList>
            <consortium name="Pathogen Informatics"/>
            <person name="Doyle S."/>
        </authorList>
    </citation>
    <scope>NUCLEOTIDE SEQUENCE [LARGE SCALE GENOMIC DNA]</scope>
    <source>
        <strain evidence="2 3">NCTC11647</strain>
    </source>
</reference>
<evidence type="ECO:0000313" key="2">
    <source>
        <dbReference type="EMBL" id="SPY44050.1"/>
    </source>
</evidence>
<dbReference type="SMART" id="SM00530">
    <property type="entry name" value="HTH_XRE"/>
    <property type="match status" value="1"/>
</dbReference>
<accession>A0A2X1XLS9</accession>
<evidence type="ECO:0000313" key="3">
    <source>
        <dbReference type="Proteomes" id="UP000251647"/>
    </source>
</evidence>
<dbReference type="PROSITE" id="PS50943">
    <property type="entry name" value="HTH_CROC1"/>
    <property type="match status" value="1"/>
</dbReference>
<dbReference type="SUPFAM" id="SSF51306">
    <property type="entry name" value="LexA/Signal peptidase"/>
    <property type="match status" value="1"/>
</dbReference>
<dbReference type="InterPro" id="IPR015927">
    <property type="entry name" value="Peptidase_S24_S26A/B/C"/>
</dbReference>
<evidence type="ECO:0000259" key="1">
    <source>
        <dbReference type="PROSITE" id="PS50943"/>
    </source>
</evidence>
<sequence>MPLLVIKIAQKMVMTLGDRIKERRQALELTQEELAQKVAKIVTDMKFSRVSLSNIELGVQNSVKDKVLLALSNFLKCTPEWLVYGTGPISSDKKSDSVSNVQVESALTQQCPLISWVQAGAFTEIREYPESDYQYYPSPVKCGSRTFILRVHGDSMMDRFHEGDLIYVDPDQIEPIHGKFVIAQLEDSAEATFKQLQIVDGQKLLKALNPNYPADMKYIKISGACRLVGTVVAHVKPI</sequence>
<dbReference type="GO" id="GO:0003677">
    <property type="term" value="F:DNA binding"/>
    <property type="evidence" value="ECO:0007669"/>
    <property type="project" value="InterPro"/>
</dbReference>
<dbReference type="PANTHER" id="PTHR33516">
    <property type="entry name" value="LEXA REPRESSOR"/>
    <property type="match status" value="1"/>
</dbReference>
<dbReference type="CDD" id="cd06529">
    <property type="entry name" value="S24_LexA-like"/>
    <property type="match status" value="1"/>
</dbReference>
<dbReference type="Gene3D" id="1.10.260.40">
    <property type="entry name" value="lambda repressor-like DNA-binding domains"/>
    <property type="match status" value="1"/>
</dbReference>
<name>A0A2X1XLS9_PHODM</name>
<dbReference type="Pfam" id="PF00717">
    <property type="entry name" value="Peptidase_S24"/>
    <property type="match status" value="1"/>
</dbReference>